<dbReference type="PROSITE" id="PS51324">
    <property type="entry name" value="ERV_ALR"/>
    <property type="match status" value="1"/>
</dbReference>
<dbReference type="InterPro" id="IPR036774">
    <property type="entry name" value="ERV/ALR_sulphydryl_oxid_sf"/>
</dbReference>
<name>A0A6C0DRH7_9ZZZZ</name>
<evidence type="ECO:0000313" key="8">
    <source>
        <dbReference type="EMBL" id="QHT19526.1"/>
    </source>
</evidence>
<dbReference type="EC" id="1.8.3.2" evidence="2"/>
<evidence type="ECO:0000256" key="5">
    <source>
        <dbReference type="ARBA" id="ARBA00023002"/>
    </source>
</evidence>
<accession>A0A6C0DRH7</accession>
<dbReference type="AlphaFoldDB" id="A0A6C0DRH7"/>
<dbReference type="SUPFAM" id="SSF69000">
    <property type="entry name" value="FAD-dependent thiol oxidase"/>
    <property type="match status" value="1"/>
</dbReference>
<evidence type="ECO:0000256" key="2">
    <source>
        <dbReference type="ARBA" id="ARBA00012512"/>
    </source>
</evidence>
<evidence type="ECO:0000256" key="1">
    <source>
        <dbReference type="ARBA" id="ARBA00001974"/>
    </source>
</evidence>
<comment type="cofactor">
    <cofactor evidence="1">
        <name>FAD</name>
        <dbReference type="ChEBI" id="CHEBI:57692"/>
    </cofactor>
</comment>
<keyword evidence="5" id="KW-0560">Oxidoreductase</keyword>
<dbReference type="GO" id="GO:0016972">
    <property type="term" value="F:thiol oxidase activity"/>
    <property type="evidence" value="ECO:0007669"/>
    <property type="project" value="UniProtKB-EC"/>
</dbReference>
<evidence type="ECO:0000256" key="6">
    <source>
        <dbReference type="ARBA" id="ARBA00023157"/>
    </source>
</evidence>
<evidence type="ECO:0000256" key="3">
    <source>
        <dbReference type="ARBA" id="ARBA00022630"/>
    </source>
</evidence>
<proteinExistence type="predicted"/>
<protein>
    <recommendedName>
        <fullName evidence="2">thiol oxidase</fullName>
        <ecNumber evidence="2">1.8.3.2</ecNumber>
    </recommendedName>
</protein>
<dbReference type="EMBL" id="MN739667">
    <property type="protein sequence ID" value="QHT19526.1"/>
    <property type="molecule type" value="Genomic_DNA"/>
</dbReference>
<keyword evidence="6" id="KW-1015">Disulfide bond</keyword>
<feature type="domain" description="ERV/ALR sulfhydryl oxidase" evidence="7">
    <location>
        <begin position="1"/>
        <end position="106"/>
    </location>
</feature>
<dbReference type="InterPro" id="IPR017905">
    <property type="entry name" value="ERV/ALR_sulphydryl_oxidase"/>
</dbReference>
<dbReference type="Gene3D" id="1.20.120.310">
    <property type="entry name" value="ERV/ALR sulfhydryl oxidase domain"/>
    <property type="match status" value="1"/>
</dbReference>
<evidence type="ECO:0000256" key="4">
    <source>
        <dbReference type="ARBA" id="ARBA00022827"/>
    </source>
</evidence>
<dbReference type="Pfam" id="PF04777">
    <property type="entry name" value="Evr1_Alr"/>
    <property type="match status" value="1"/>
</dbReference>
<keyword evidence="3" id="KW-0285">Flavoprotein</keyword>
<reference evidence="8" key="1">
    <citation type="journal article" date="2020" name="Nature">
        <title>Giant virus diversity and host interactions through global metagenomics.</title>
        <authorList>
            <person name="Schulz F."/>
            <person name="Roux S."/>
            <person name="Paez-Espino D."/>
            <person name="Jungbluth S."/>
            <person name="Walsh D.A."/>
            <person name="Denef V.J."/>
            <person name="McMahon K.D."/>
            <person name="Konstantinidis K.T."/>
            <person name="Eloe-Fadrosh E.A."/>
            <person name="Kyrpides N.C."/>
            <person name="Woyke T."/>
        </authorList>
    </citation>
    <scope>NUCLEOTIDE SEQUENCE</scope>
    <source>
        <strain evidence="8">GVMAG-M-3300023174-57</strain>
    </source>
</reference>
<organism evidence="8">
    <name type="scientific">viral metagenome</name>
    <dbReference type="NCBI Taxonomy" id="1070528"/>
    <lineage>
        <taxon>unclassified sequences</taxon>
        <taxon>metagenomes</taxon>
        <taxon>organismal metagenomes</taxon>
    </lineage>
</organism>
<evidence type="ECO:0000259" key="7">
    <source>
        <dbReference type="PROSITE" id="PS51324"/>
    </source>
</evidence>
<keyword evidence="4" id="KW-0274">FAD</keyword>
<sequence length="154" mass="17558">MPSHGREVWGPRVWRLLHRLSFYSDRRDVVAAWRGLLKTLSETMPCALCRGHMKAYLAANPITIKLETRGPLVKEYMIEWIYRFHNHVRLSGGGIEFPFEELAPLYGDGGHGLCVEEATKLLAELVGYWSDLPTREFRTAVSYLISLIRGGTLV</sequence>